<gene>
    <name evidence="1" type="ORF">RHSIM_Rhsim02G0060600</name>
</gene>
<organism evidence="1 2">
    <name type="scientific">Rhododendron simsii</name>
    <name type="common">Sims's rhododendron</name>
    <dbReference type="NCBI Taxonomy" id="118357"/>
    <lineage>
        <taxon>Eukaryota</taxon>
        <taxon>Viridiplantae</taxon>
        <taxon>Streptophyta</taxon>
        <taxon>Embryophyta</taxon>
        <taxon>Tracheophyta</taxon>
        <taxon>Spermatophyta</taxon>
        <taxon>Magnoliopsida</taxon>
        <taxon>eudicotyledons</taxon>
        <taxon>Gunneridae</taxon>
        <taxon>Pentapetalae</taxon>
        <taxon>asterids</taxon>
        <taxon>Ericales</taxon>
        <taxon>Ericaceae</taxon>
        <taxon>Ericoideae</taxon>
        <taxon>Rhodoreae</taxon>
        <taxon>Rhododendron</taxon>
    </lineage>
</organism>
<proteinExistence type="predicted"/>
<keyword evidence="2" id="KW-1185">Reference proteome</keyword>
<dbReference type="EMBL" id="WJXA01000002">
    <property type="protein sequence ID" value="KAF7151941.1"/>
    <property type="molecule type" value="Genomic_DNA"/>
</dbReference>
<comment type="caution">
    <text evidence="1">The sequence shown here is derived from an EMBL/GenBank/DDBJ whole genome shotgun (WGS) entry which is preliminary data.</text>
</comment>
<dbReference type="Proteomes" id="UP000626092">
    <property type="component" value="Unassembled WGS sequence"/>
</dbReference>
<dbReference type="Gene3D" id="2.40.10.120">
    <property type="match status" value="1"/>
</dbReference>
<protein>
    <submittedName>
        <fullName evidence="1">Uncharacterized protein</fullName>
    </submittedName>
</protein>
<name>A0A834HGK2_RHOSS</name>
<evidence type="ECO:0000313" key="1">
    <source>
        <dbReference type="EMBL" id="KAF7151941.1"/>
    </source>
</evidence>
<dbReference type="OrthoDB" id="4217619at2759"/>
<dbReference type="InterPro" id="IPR009003">
    <property type="entry name" value="Peptidase_S1_PA"/>
</dbReference>
<dbReference type="SUPFAM" id="SSF50494">
    <property type="entry name" value="Trypsin-like serine proteases"/>
    <property type="match status" value="1"/>
</dbReference>
<sequence>MAKHFSKEVIEKVLRGTVLLCSQFVHKGAILDEGVGTGFLLDRDGHILTCALVLSILQEFKVGEEKVDCWLPGQVRANFRGEDAYVVNVKSIDIGNDVALLKLPQGVIKQSHLPCVLTEAPPDVGESVFMAGHTTSLPFLLRFGHVINPCRSPYDELERLPYSPLSSC</sequence>
<reference evidence="1" key="1">
    <citation type="submission" date="2019-11" db="EMBL/GenBank/DDBJ databases">
        <authorList>
            <person name="Liu Y."/>
            <person name="Hou J."/>
            <person name="Li T.-Q."/>
            <person name="Guan C.-H."/>
            <person name="Wu X."/>
            <person name="Wu H.-Z."/>
            <person name="Ling F."/>
            <person name="Zhang R."/>
            <person name="Shi X.-G."/>
            <person name="Ren J.-P."/>
            <person name="Chen E.-F."/>
            <person name="Sun J.-M."/>
        </authorList>
    </citation>
    <scope>NUCLEOTIDE SEQUENCE</scope>
    <source>
        <strain evidence="1">Adult_tree_wgs_1</strain>
        <tissue evidence="1">Leaves</tissue>
    </source>
</reference>
<evidence type="ECO:0000313" key="2">
    <source>
        <dbReference type="Proteomes" id="UP000626092"/>
    </source>
</evidence>
<accession>A0A834HGK2</accession>
<dbReference type="AlphaFoldDB" id="A0A834HGK2"/>
<dbReference type="Pfam" id="PF13365">
    <property type="entry name" value="Trypsin_2"/>
    <property type="match status" value="1"/>
</dbReference>